<sequence>MLAQEQRQGVGINWAQYHTEDERTPELVDV</sequence>
<organism evidence="1 2">
    <name type="scientific">Trichinella nativa</name>
    <dbReference type="NCBI Taxonomy" id="6335"/>
    <lineage>
        <taxon>Eukaryota</taxon>
        <taxon>Metazoa</taxon>
        <taxon>Ecdysozoa</taxon>
        <taxon>Nematoda</taxon>
        <taxon>Enoplea</taxon>
        <taxon>Dorylaimia</taxon>
        <taxon>Trichinellida</taxon>
        <taxon>Trichinellidae</taxon>
        <taxon>Trichinella</taxon>
    </lineage>
</organism>
<accession>A0A0V1KI04</accession>
<feature type="non-terminal residue" evidence="1">
    <location>
        <position position="30"/>
    </location>
</feature>
<protein>
    <submittedName>
        <fullName evidence="1">Uncharacterized protein</fullName>
    </submittedName>
</protein>
<dbReference type="EMBL" id="JYDW01002174">
    <property type="protein sequence ID" value="KRZ46801.1"/>
    <property type="molecule type" value="Genomic_DNA"/>
</dbReference>
<evidence type="ECO:0000313" key="1">
    <source>
        <dbReference type="EMBL" id="KRZ46801.1"/>
    </source>
</evidence>
<reference evidence="1 2" key="1">
    <citation type="submission" date="2015-05" db="EMBL/GenBank/DDBJ databases">
        <title>Evolution of Trichinella species and genotypes.</title>
        <authorList>
            <person name="Korhonen P.K."/>
            <person name="Edoardo P."/>
            <person name="Giuseppe L.R."/>
            <person name="Gasser R.B."/>
        </authorList>
    </citation>
    <scope>NUCLEOTIDE SEQUENCE [LARGE SCALE GENOMIC DNA]</scope>
    <source>
        <strain evidence="1">ISS10</strain>
    </source>
</reference>
<name>A0A0V1KI04_9BILA</name>
<gene>
    <name evidence="1" type="ORF">T02_16347</name>
</gene>
<comment type="caution">
    <text evidence="1">The sequence shown here is derived from an EMBL/GenBank/DDBJ whole genome shotgun (WGS) entry which is preliminary data.</text>
</comment>
<keyword evidence="2" id="KW-1185">Reference proteome</keyword>
<evidence type="ECO:0000313" key="2">
    <source>
        <dbReference type="Proteomes" id="UP000054721"/>
    </source>
</evidence>
<proteinExistence type="predicted"/>
<dbReference type="AlphaFoldDB" id="A0A0V1KI04"/>
<dbReference type="Proteomes" id="UP000054721">
    <property type="component" value="Unassembled WGS sequence"/>
</dbReference>